<feature type="domain" description="Dienelactone hydrolase" evidence="1">
    <location>
        <begin position="27"/>
        <end position="221"/>
    </location>
</feature>
<gene>
    <name evidence="2" type="primary">clcD_2</name>
    <name evidence="2" type="ORF">JGUZn3_13030</name>
</gene>
<name>A0A7H1NRW9_9PROT</name>
<dbReference type="InterPro" id="IPR029058">
    <property type="entry name" value="AB_hydrolase_fold"/>
</dbReference>
<proteinExistence type="predicted"/>
<sequence>MGQFITLTAADGHQLKAYEAGVGNPHKLVVLQEIFGVNHHIRAVCDNFAKEGYHVIAPAMFDRIKKDVELTYDSEDFKAGVEIVTKIPVESSLKDIQAAAEKLGDGKKGIIGYCWGGSLTWEAATTTSIFSAASAWYGAGIPHNKDRKANCPVQMHFGGKDTHIPIEGVKEVEKAHPEETVEVFIYPEAEHGFGCSERSSFNKAAYTLAQERTLKFFKQYL</sequence>
<dbReference type="EC" id="3.1.1.45" evidence="2"/>
<dbReference type="PANTHER" id="PTHR46623:SF6">
    <property type="entry name" value="ALPHA_BETA-HYDROLASES SUPERFAMILY PROTEIN"/>
    <property type="match status" value="1"/>
</dbReference>
<accession>A0A7H1NRW9</accession>
<dbReference type="SUPFAM" id="SSF53474">
    <property type="entry name" value="alpha/beta-Hydrolases"/>
    <property type="match status" value="1"/>
</dbReference>
<dbReference type="EMBL" id="CP060244">
    <property type="protein sequence ID" value="QNT78529.1"/>
    <property type="molecule type" value="Genomic_DNA"/>
</dbReference>
<dbReference type="AlphaFoldDB" id="A0A7H1NRW9"/>
<dbReference type="KEGG" id="ebla:JGUZn3_13030"/>
<keyword evidence="3" id="KW-1185">Reference proteome</keyword>
<keyword evidence="2" id="KW-0378">Hydrolase</keyword>
<evidence type="ECO:0000313" key="2">
    <source>
        <dbReference type="EMBL" id="QNT78529.1"/>
    </source>
</evidence>
<dbReference type="PANTHER" id="PTHR46623">
    <property type="entry name" value="CARBOXYMETHYLENEBUTENOLIDASE-RELATED"/>
    <property type="match status" value="1"/>
</dbReference>
<dbReference type="InterPro" id="IPR002925">
    <property type="entry name" value="Dienelactn_hydro"/>
</dbReference>
<dbReference type="Proteomes" id="UP000516349">
    <property type="component" value="Chromosome"/>
</dbReference>
<protein>
    <submittedName>
        <fullName evidence="2">Carboxymethylenebutenolidase</fullName>
        <ecNumber evidence="2">3.1.1.45</ecNumber>
    </submittedName>
</protein>
<organism evidence="2 3">
    <name type="scientific">Entomobacter blattae</name>
    <dbReference type="NCBI Taxonomy" id="2762277"/>
    <lineage>
        <taxon>Bacteria</taxon>
        <taxon>Pseudomonadati</taxon>
        <taxon>Pseudomonadota</taxon>
        <taxon>Alphaproteobacteria</taxon>
        <taxon>Acetobacterales</taxon>
        <taxon>Acetobacteraceae</taxon>
        <taxon>Entomobacter</taxon>
    </lineage>
</organism>
<dbReference type="GO" id="GO:0008806">
    <property type="term" value="F:carboxymethylenebutenolidase activity"/>
    <property type="evidence" value="ECO:0007669"/>
    <property type="project" value="UniProtKB-EC"/>
</dbReference>
<evidence type="ECO:0000313" key="3">
    <source>
        <dbReference type="Proteomes" id="UP000516349"/>
    </source>
</evidence>
<dbReference type="RefSeq" id="WP_203412787.1">
    <property type="nucleotide sequence ID" value="NZ_CP060244.1"/>
</dbReference>
<evidence type="ECO:0000259" key="1">
    <source>
        <dbReference type="Pfam" id="PF01738"/>
    </source>
</evidence>
<reference evidence="2 3" key="1">
    <citation type="submission" date="2020-08" db="EMBL/GenBank/DDBJ databases">
        <title>Complete genome sequence of Entomobacter blattae G55GP.</title>
        <authorList>
            <person name="Poehlein A."/>
            <person name="Guzman J."/>
            <person name="Daniel R."/>
            <person name="Vilcinskas A."/>
        </authorList>
    </citation>
    <scope>NUCLEOTIDE SEQUENCE [LARGE SCALE GENOMIC DNA]</scope>
    <source>
        <strain evidence="2 3">G55GP</strain>
    </source>
</reference>
<dbReference type="InterPro" id="IPR051049">
    <property type="entry name" value="Dienelactone_hydrolase-like"/>
</dbReference>
<dbReference type="Pfam" id="PF01738">
    <property type="entry name" value="DLH"/>
    <property type="match status" value="1"/>
</dbReference>
<dbReference type="Gene3D" id="3.40.50.1820">
    <property type="entry name" value="alpha/beta hydrolase"/>
    <property type="match status" value="1"/>
</dbReference>